<evidence type="ECO:0000256" key="2">
    <source>
        <dbReference type="ARBA" id="ARBA00022801"/>
    </source>
</evidence>
<name>A0A1H9TLR5_9LACT</name>
<dbReference type="GO" id="GO:0016020">
    <property type="term" value="C:membrane"/>
    <property type="evidence" value="ECO:0007669"/>
    <property type="project" value="TreeGrafter"/>
</dbReference>
<evidence type="ECO:0000313" key="4">
    <source>
        <dbReference type="EMBL" id="SER97563.1"/>
    </source>
</evidence>
<accession>A0A1H9TLR5</accession>
<dbReference type="InterPro" id="IPR002410">
    <property type="entry name" value="Peptidase_S33"/>
</dbReference>
<protein>
    <submittedName>
        <fullName evidence="4">Pimeloyl-ACP methyl ester carboxylesterase</fullName>
    </submittedName>
</protein>
<keyword evidence="5" id="KW-1185">Reference proteome</keyword>
<dbReference type="InterPro" id="IPR000073">
    <property type="entry name" value="AB_hydrolase_1"/>
</dbReference>
<proteinExistence type="inferred from homology"/>
<keyword evidence="2" id="KW-0378">Hydrolase</keyword>
<reference evidence="4 5" key="1">
    <citation type="submission" date="2016-10" db="EMBL/GenBank/DDBJ databases">
        <authorList>
            <person name="de Groot N.N."/>
        </authorList>
    </citation>
    <scope>NUCLEOTIDE SEQUENCE [LARGE SCALE GENOMIC DNA]</scope>
    <source>
        <strain evidence="4 5">DSM 13760</strain>
    </source>
</reference>
<dbReference type="PANTHER" id="PTHR43798">
    <property type="entry name" value="MONOACYLGLYCEROL LIPASE"/>
    <property type="match status" value="1"/>
</dbReference>
<feature type="domain" description="AB hydrolase-1" evidence="3">
    <location>
        <begin position="63"/>
        <end position="339"/>
    </location>
</feature>
<evidence type="ECO:0000259" key="3">
    <source>
        <dbReference type="Pfam" id="PF00561"/>
    </source>
</evidence>
<dbReference type="OrthoDB" id="9773293at2"/>
<dbReference type="SUPFAM" id="SSF53474">
    <property type="entry name" value="alpha/beta-Hydrolases"/>
    <property type="match status" value="1"/>
</dbReference>
<organism evidence="4 5">
    <name type="scientific">Isobaculum melis</name>
    <dbReference type="NCBI Taxonomy" id="142588"/>
    <lineage>
        <taxon>Bacteria</taxon>
        <taxon>Bacillati</taxon>
        <taxon>Bacillota</taxon>
        <taxon>Bacilli</taxon>
        <taxon>Lactobacillales</taxon>
        <taxon>Carnobacteriaceae</taxon>
        <taxon>Isobaculum</taxon>
    </lineage>
</organism>
<dbReference type="Proteomes" id="UP000198948">
    <property type="component" value="Unassembled WGS sequence"/>
</dbReference>
<dbReference type="Gene3D" id="3.40.50.1820">
    <property type="entry name" value="alpha/beta hydrolase"/>
    <property type="match status" value="1"/>
</dbReference>
<dbReference type="PRINTS" id="PR00793">
    <property type="entry name" value="PROAMNOPTASE"/>
</dbReference>
<comment type="similarity">
    <text evidence="1">Belongs to the peptidase S33 family.</text>
</comment>
<dbReference type="AlphaFoldDB" id="A0A1H9TLR5"/>
<evidence type="ECO:0000313" key="5">
    <source>
        <dbReference type="Proteomes" id="UP000198948"/>
    </source>
</evidence>
<dbReference type="Pfam" id="PF00561">
    <property type="entry name" value="Abhydrolase_1"/>
    <property type="match status" value="1"/>
</dbReference>
<dbReference type="InterPro" id="IPR050266">
    <property type="entry name" value="AB_hydrolase_sf"/>
</dbReference>
<dbReference type="EMBL" id="FOHA01000014">
    <property type="protein sequence ID" value="SER97563.1"/>
    <property type="molecule type" value="Genomic_DNA"/>
</dbReference>
<dbReference type="PANTHER" id="PTHR43798:SF33">
    <property type="entry name" value="HYDROLASE, PUTATIVE (AFU_ORTHOLOGUE AFUA_2G14860)-RELATED"/>
    <property type="match status" value="1"/>
</dbReference>
<dbReference type="GO" id="GO:0006508">
    <property type="term" value="P:proteolysis"/>
    <property type="evidence" value="ECO:0007669"/>
    <property type="project" value="InterPro"/>
</dbReference>
<evidence type="ECO:0000256" key="1">
    <source>
        <dbReference type="ARBA" id="ARBA00010088"/>
    </source>
</evidence>
<dbReference type="InterPro" id="IPR029058">
    <property type="entry name" value="AB_hydrolase_fold"/>
</dbReference>
<gene>
    <name evidence="4" type="ORF">SAMN04488559_11429</name>
</gene>
<dbReference type="GO" id="GO:0004177">
    <property type="term" value="F:aminopeptidase activity"/>
    <property type="evidence" value="ECO:0007669"/>
    <property type="project" value="UniProtKB-EC"/>
</dbReference>
<sequence length="359" mass="41524">MKVILLILLGLFVLFVLMIVIGRLMNTQKFKIRSETGIQKSEYVVIGGIKQYIQIRGKDISNPVIIMLHGGPGNNLSSYSYKWQKDIEQDYTIVQWDQRGSGNTYYCNKKAEKPNLKLLLSDLDELVDYIKGGYDKEKVIILGHSWGTFLGGVYSQKHPEKIAIYISIGQMLDFKKTEQISTEEAIRLANASNNKQDVKKMRESLASVMMYQKFDKSEATKLMKFRQLKERYLPTQHGNEIIPLYLFSPYMTFNHLKWMLKFDNLIESNSTIYKELLSGELTMYSYSMQYEVPIMMISGDRDWTTPRNMALDYFNHIAAPSKEFITIKNAGHIPFVDKPRDFSSLLLLKLNSVMKNGQH</sequence>
<dbReference type="RefSeq" id="WP_092653080.1">
    <property type="nucleotide sequence ID" value="NZ_FOHA01000014.1"/>
</dbReference>
<dbReference type="STRING" id="142588.SAMN04488559_11429"/>